<dbReference type="Proteomes" id="UP000231632">
    <property type="component" value="Unassembled WGS sequence"/>
</dbReference>
<accession>A0A1L8CNJ1</accession>
<gene>
    <name evidence="1" type="ORF">MMIC_P1364</name>
</gene>
<reference evidence="1 2" key="1">
    <citation type="journal article" date="2017" name="Arch. Microbiol.">
        <title>Mariprofundus micogutta sp. nov., a novel iron-oxidizing zetaproteobacterium isolated from a deep-sea hydrothermal field at the Bayonnaise knoll of the Izu-Ogasawara arc, and a description of Mariprofundales ord. nov. and Zetaproteobacteria classis nov.</title>
        <authorList>
            <person name="Makita H."/>
            <person name="Tanaka E."/>
            <person name="Mitsunobu S."/>
            <person name="Miyazaki M."/>
            <person name="Nunoura T."/>
            <person name="Uematsu K."/>
            <person name="Takaki Y."/>
            <person name="Nishi S."/>
            <person name="Shimamura S."/>
            <person name="Takai K."/>
        </authorList>
    </citation>
    <scope>NUCLEOTIDE SEQUENCE [LARGE SCALE GENOMIC DNA]</scope>
    <source>
        <strain evidence="1 2">ET2</strain>
    </source>
</reference>
<comment type="caution">
    <text evidence="1">The sequence shown here is derived from an EMBL/GenBank/DDBJ whole genome shotgun (WGS) entry which is preliminary data.</text>
</comment>
<dbReference type="OrthoDB" id="5402186at2"/>
<sequence>MAIDYSIDTQRNLVITTLSGVLNFEECVAHHIKLGSDKDFDPSGCELIDGSALKSVALASTSIFSLSKTCPFGSSARRAIYASDNTFHYGLARMFQMVTGEKHGEIMVFKDRDEAVAWLNIE</sequence>
<organism evidence="1 2">
    <name type="scientific">Mariprofundus micogutta</name>
    <dbReference type="NCBI Taxonomy" id="1921010"/>
    <lineage>
        <taxon>Bacteria</taxon>
        <taxon>Pseudomonadati</taxon>
        <taxon>Pseudomonadota</taxon>
        <taxon>Candidatius Mariprofundia</taxon>
        <taxon>Mariprofundales</taxon>
        <taxon>Mariprofundaceae</taxon>
        <taxon>Mariprofundus</taxon>
    </lineage>
</organism>
<evidence type="ECO:0000313" key="1">
    <source>
        <dbReference type="EMBL" id="GAV20399.1"/>
    </source>
</evidence>
<dbReference type="AlphaFoldDB" id="A0A1L8CNJ1"/>
<evidence type="ECO:0008006" key="3">
    <source>
        <dbReference type="Google" id="ProtNLM"/>
    </source>
</evidence>
<dbReference type="EMBL" id="BDFD01000010">
    <property type="protein sequence ID" value="GAV20399.1"/>
    <property type="molecule type" value="Genomic_DNA"/>
</dbReference>
<name>A0A1L8CNJ1_9PROT</name>
<proteinExistence type="predicted"/>
<protein>
    <recommendedName>
        <fullName evidence="3">STAS/SEC14 domain-containing protein</fullName>
    </recommendedName>
</protein>
<keyword evidence="2" id="KW-1185">Reference proteome</keyword>
<dbReference type="RefSeq" id="WP_072659719.1">
    <property type="nucleotide sequence ID" value="NZ_BDFD01000010.1"/>
</dbReference>
<evidence type="ECO:0000313" key="2">
    <source>
        <dbReference type="Proteomes" id="UP000231632"/>
    </source>
</evidence>